<proteinExistence type="predicted"/>
<evidence type="ECO:0000313" key="1">
    <source>
        <dbReference type="EMBL" id="CAE2298934.1"/>
    </source>
</evidence>
<sequence>MASIITEQDHVVVQHTQWLPNARCTPMLSPTVYGIVQLVHRDKFLGRPSEKFGKARPIDEPLEWLTGFSEVAKIFESTLSREKFILRKHLFNEATRSYEVLQYWREFTVRSS</sequence>
<reference evidence="1" key="1">
    <citation type="submission" date="2021-01" db="EMBL/GenBank/DDBJ databases">
        <authorList>
            <person name="Corre E."/>
            <person name="Pelletier E."/>
            <person name="Niang G."/>
            <person name="Scheremetjew M."/>
            <person name="Finn R."/>
            <person name="Kale V."/>
            <person name="Holt S."/>
            <person name="Cochrane G."/>
            <person name="Meng A."/>
            <person name="Brown T."/>
            <person name="Cohen L."/>
        </authorList>
    </citation>
    <scope>NUCLEOTIDE SEQUENCE</scope>
    <source>
        <strain evidence="1">SoJaBio B1-5/56/2</strain>
    </source>
</reference>
<dbReference type="EMBL" id="HBKR01012567">
    <property type="protein sequence ID" value="CAE2298934.1"/>
    <property type="molecule type" value="Transcribed_RNA"/>
</dbReference>
<protein>
    <submittedName>
        <fullName evidence="1">Uncharacterized protein</fullName>
    </submittedName>
</protein>
<dbReference type="AlphaFoldDB" id="A0A7S4NPB4"/>
<name>A0A7S4NPB4_9EUKA</name>
<organism evidence="1">
    <name type="scientific">Paramoeba aestuarina</name>
    <dbReference type="NCBI Taxonomy" id="180227"/>
    <lineage>
        <taxon>Eukaryota</taxon>
        <taxon>Amoebozoa</taxon>
        <taxon>Discosea</taxon>
        <taxon>Flabellinia</taxon>
        <taxon>Dactylopodida</taxon>
        <taxon>Paramoebidae</taxon>
        <taxon>Paramoeba</taxon>
    </lineage>
</organism>
<accession>A0A7S4NPB4</accession>
<gene>
    <name evidence="1" type="ORF">NAES01612_LOCUS8331</name>
</gene>